<dbReference type="EMBL" id="JACPRF010000243">
    <property type="protein sequence ID" value="MBI2876817.1"/>
    <property type="molecule type" value="Genomic_DNA"/>
</dbReference>
<gene>
    <name evidence="4" type="ORF">HYY20_08045</name>
</gene>
<name>A0A932CQK2_UNCTE</name>
<dbReference type="Pfam" id="PF05378">
    <property type="entry name" value="Hydant_A_N"/>
    <property type="match status" value="1"/>
</dbReference>
<organism evidence="4 5">
    <name type="scientific">Tectimicrobiota bacterium</name>
    <dbReference type="NCBI Taxonomy" id="2528274"/>
    <lineage>
        <taxon>Bacteria</taxon>
        <taxon>Pseudomonadati</taxon>
        <taxon>Nitrospinota/Tectimicrobiota group</taxon>
        <taxon>Candidatus Tectimicrobiota</taxon>
    </lineage>
</organism>
<protein>
    <submittedName>
        <fullName evidence="4">Hydantoinase/oxoprolinase family protein</fullName>
    </submittedName>
</protein>
<evidence type="ECO:0000259" key="2">
    <source>
        <dbReference type="Pfam" id="PF05378"/>
    </source>
</evidence>
<dbReference type="Proteomes" id="UP000769766">
    <property type="component" value="Unassembled WGS sequence"/>
</dbReference>
<feature type="domain" description="Hydantoinase A/oxoprolinase" evidence="1">
    <location>
        <begin position="235"/>
        <end position="518"/>
    </location>
</feature>
<proteinExistence type="predicted"/>
<dbReference type="InterPro" id="IPR049517">
    <property type="entry name" value="ACX-like_C"/>
</dbReference>
<reference evidence="4" key="1">
    <citation type="submission" date="2020-07" db="EMBL/GenBank/DDBJ databases">
        <title>Huge and variable diversity of episymbiotic CPR bacteria and DPANN archaea in groundwater ecosystems.</title>
        <authorList>
            <person name="He C.Y."/>
            <person name="Keren R."/>
            <person name="Whittaker M."/>
            <person name="Farag I.F."/>
            <person name="Doudna J."/>
            <person name="Cate J.H.D."/>
            <person name="Banfield J.F."/>
        </authorList>
    </citation>
    <scope>NUCLEOTIDE SEQUENCE</scope>
    <source>
        <strain evidence="4">NC_groundwater_672_Ag_B-0.1um_62_36</strain>
    </source>
</reference>
<dbReference type="GO" id="GO:0005829">
    <property type="term" value="C:cytosol"/>
    <property type="evidence" value="ECO:0007669"/>
    <property type="project" value="TreeGrafter"/>
</dbReference>
<dbReference type="AlphaFoldDB" id="A0A932CQK2"/>
<dbReference type="InterPro" id="IPR008040">
    <property type="entry name" value="Hydant_A_N"/>
</dbReference>
<dbReference type="PANTHER" id="PTHR11365:SF23">
    <property type="entry name" value="HYPOTHETICAL 5-OXOPROLINASE (EUROFUNG)-RELATED"/>
    <property type="match status" value="1"/>
</dbReference>
<dbReference type="Pfam" id="PF19278">
    <property type="entry name" value="Hydant_A_C"/>
    <property type="match status" value="1"/>
</dbReference>
<evidence type="ECO:0000313" key="4">
    <source>
        <dbReference type="EMBL" id="MBI2876817.1"/>
    </source>
</evidence>
<comment type="caution">
    <text evidence="4">The sequence shown here is derived from an EMBL/GenBank/DDBJ whole genome shotgun (WGS) entry which is preliminary data.</text>
</comment>
<dbReference type="GO" id="GO:0017168">
    <property type="term" value="F:5-oxoprolinase (ATP-hydrolyzing) activity"/>
    <property type="evidence" value="ECO:0007669"/>
    <property type="project" value="TreeGrafter"/>
</dbReference>
<evidence type="ECO:0000313" key="5">
    <source>
        <dbReference type="Proteomes" id="UP000769766"/>
    </source>
</evidence>
<evidence type="ECO:0000259" key="3">
    <source>
        <dbReference type="Pfam" id="PF19278"/>
    </source>
</evidence>
<dbReference type="InterPro" id="IPR045079">
    <property type="entry name" value="Oxoprolinase-like"/>
</dbReference>
<evidence type="ECO:0000259" key="1">
    <source>
        <dbReference type="Pfam" id="PF01968"/>
    </source>
</evidence>
<sequence length="722" mass="79823">MIGTAQEKGYLVALDAGGTMTDTFLVDESGNFYLGKHLTCHEDESVSYLGSVQDACASLGISSTEMHGKAIASIYTGTTILNTLLQRTGTKVGLLITRGFEHLSYMERGLTWLGQSPYEISKFQLHEHTAPLVDLQRVKPISERISGGSFFPPGCHHPAGQVIIPLAEEEVRRAVNELLEVGVETIGILFLHSYANPEHERRAAEVAREVLRQREADLPVVLSSEICPRIKESTRAKSLLLECYAAEPTRRQLLAVERAAQGEGFRYELQTVLSYGAVANVRYPRLYESICSGPTGGVLGGQFLARLLGIRNLICADIGGTSFDVGLIVEGVLPIDKEPSFARHRLNLPMVALDSIGAGAGMEIHVDPDLKRTYLGPVSAGSRLGVCLDYPEITLSDVNVALGYLPWDYFLGGKIRLDREAAWRALEERLARPLGLSVEEAGSGVLDLLHSQLRDHLHGTLRARGLNPREFALIAYGGSGPLHLWGVMEGMELGGVCTVPWAAAFSAFGIATSEYLHRYERGFVCVLAGAMSPEARLDQARMVDAAWREMEEQAYRELEREGFPRESVSFRYGISARYLGQLFASWDAPVVKGRVEGPEDAEGLIAAFEQVYTTIYPTAARFAEAGYLISSAYLEAIVPKITPKLVQYPLKDRKPPHGAYKGQREVYHRGWKRFDRWEMDRLEAGNCVEGPAILEHPMTTLVVPPEHSVEFDAHKVIWYRRK</sequence>
<dbReference type="PANTHER" id="PTHR11365">
    <property type="entry name" value="5-OXOPROLINASE RELATED"/>
    <property type="match status" value="1"/>
</dbReference>
<feature type="domain" description="Acetophenone carboxylase-like C-terminal" evidence="3">
    <location>
        <begin position="533"/>
        <end position="720"/>
    </location>
</feature>
<dbReference type="InterPro" id="IPR002821">
    <property type="entry name" value="Hydantoinase_A"/>
</dbReference>
<feature type="domain" description="Hydantoinase/oxoprolinase N-terminal" evidence="2">
    <location>
        <begin position="12"/>
        <end position="210"/>
    </location>
</feature>
<dbReference type="GO" id="GO:0006749">
    <property type="term" value="P:glutathione metabolic process"/>
    <property type="evidence" value="ECO:0007669"/>
    <property type="project" value="TreeGrafter"/>
</dbReference>
<dbReference type="Pfam" id="PF01968">
    <property type="entry name" value="Hydantoinase_A"/>
    <property type="match status" value="1"/>
</dbReference>
<accession>A0A932CQK2</accession>